<dbReference type="Pfam" id="PF02311">
    <property type="entry name" value="AraC_binding"/>
    <property type="match status" value="1"/>
</dbReference>
<dbReference type="PANTHER" id="PTHR46796">
    <property type="entry name" value="HTH-TYPE TRANSCRIPTIONAL ACTIVATOR RHAS-RELATED"/>
    <property type="match status" value="1"/>
</dbReference>
<dbReference type="SUPFAM" id="SSF51215">
    <property type="entry name" value="Regulatory protein AraC"/>
    <property type="match status" value="1"/>
</dbReference>
<gene>
    <name evidence="6" type="ORF">ACFP5Y_08415</name>
</gene>
<sequence length="274" mass="30285">MEQAQAISLQLYADQPLSLSCAGISQTFPRHQYGPAVRSYYVIHYILKGRGTFIVDGVTYALHAGQGFLITPNVRTFYIADETDPWEYLWLGFGGQLASQIVQSLGLTQVEPIFAAQQFGPALRQATEDILAHPADDVVDNLARVGSLYQCFSKIAAANKEALATLIVNPYVNQAVAYIQQHIATPLTVTAIATAVGLDRSYLTAKFKQALGVTPGQYIKNFRLTMARHYLESSELSVAEIALKCGYQRPESLNKAFKQTYAVAPTIYRQRALW</sequence>
<evidence type="ECO:0000256" key="1">
    <source>
        <dbReference type="ARBA" id="ARBA00023015"/>
    </source>
</evidence>
<dbReference type="PROSITE" id="PS01124">
    <property type="entry name" value="HTH_ARAC_FAMILY_2"/>
    <property type="match status" value="1"/>
</dbReference>
<dbReference type="Gene3D" id="2.60.120.10">
    <property type="entry name" value="Jelly Rolls"/>
    <property type="match status" value="1"/>
</dbReference>
<keyword evidence="4" id="KW-0804">Transcription</keyword>
<comment type="caution">
    <text evidence="6">The sequence shown here is derived from an EMBL/GenBank/DDBJ whole genome shotgun (WGS) entry which is preliminary data.</text>
</comment>
<proteinExistence type="predicted"/>
<organism evidence="6 7">
    <name type="scientific">Lactiplantibacillus daowaiensis</name>
    <dbReference type="NCBI Taxonomy" id="2559918"/>
    <lineage>
        <taxon>Bacteria</taxon>
        <taxon>Bacillati</taxon>
        <taxon>Bacillota</taxon>
        <taxon>Bacilli</taxon>
        <taxon>Lactobacillales</taxon>
        <taxon>Lactobacillaceae</taxon>
        <taxon>Lactiplantibacillus</taxon>
    </lineage>
</organism>
<dbReference type="InterPro" id="IPR009057">
    <property type="entry name" value="Homeodomain-like_sf"/>
</dbReference>
<feature type="domain" description="HTH araC/xylS-type" evidence="5">
    <location>
        <begin position="173"/>
        <end position="271"/>
    </location>
</feature>
<evidence type="ECO:0000313" key="6">
    <source>
        <dbReference type="EMBL" id="MFC6181240.1"/>
    </source>
</evidence>
<evidence type="ECO:0000259" key="5">
    <source>
        <dbReference type="PROSITE" id="PS01124"/>
    </source>
</evidence>
<dbReference type="InterPro" id="IPR050204">
    <property type="entry name" value="AraC_XylS_family_regulators"/>
</dbReference>
<dbReference type="Pfam" id="PF12833">
    <property type="entry name" value="HTH_18"/>
    <property type="match status" value="1"/>
</dbReference>
<keyword evidence="3" id="KW-0010">Activator</keyword>
<reference evidence="7" key="1">
    <citation type="journal article" date="2019" name="Int. J. Syst. Evol. Microbiol.">
        <title>The Global Catalogue of Microorganisms (GCM) 10K type strain sequencing project: providing services to taxonomists for standard genome sequencing and annotation.</title>
        <authorList>
            <consortium name="The Broad Institute Genomics Platform"/>
            <consortium name="The Broad Institute Genome Sequencing Center for Infectious Disease"/>
            <person name="Wu L."/>
            <person name="Ma J."/>
        </authorList>
    </citation>
    <scope>NUCLEOTIDE SEQUENCE [LARGE SCALE GENOMIC DNA]</scope>
    <source>
        <strain evidence="7">CCM 8933</strain>
    </source>
</reference>
<keyword evidence="1" id="KW-0805">Transcription regulation</keyword>
<dbReference type="InterPro" id="IPR018062">
    <property type="entry name" value="HTH_AraC-typ_CS"/>
</dbReference>
<keyword evidence="2" id="KW-0238">DNA-binding</keyword>
<dbReference type="Gene3D" id="1.10.10.60">
    <property type="entry name" value="Homeodomain-like"/>
    <property type="match status" value="2"/>
</dbReference>
<dbReference type="InterPro" id="IPR037923">
    <property type="entry name" value="HTH-like"/>
</dbReference>
<dbReference type="InterPro" id="IPR018060">
    <property type="entry name" value="HTH_AraC"/>
</dbReference>
<name>A0ABW1S092_9LACO</name>
<dbReference type="SUPFAM" id="SSF46689">
    <property type="entry name" value="Homeodomain-like"/>
    <property type="match status" value="2"/>
</dbReference>
<dbReference type="Proteomes" id="UP001596282">
    <property type="component" value="Unassembled WGS sequence"/>
</dbReference>
<dbReference type="RefSeq" id="WP_137629231.1">
    <property type="nucleotide sequence ID" value="NZ_BJDJ01000019.1"/>
</dbReference>
<dbReference type="SMART" id="SM00342">
    <property type="entry name" value="HTH_ARAC"/>
    <property type="match status" value="1"/>
</dbReference>
<dbReference type="CDD" id="cd06986">
    <property type="entry name" value="cupin_MmsR-like_N"/>
    <property type="match status" value="1"/>
</dbReference>
<protein>
    <submittedName>
        <fullName evidence="6">AraC family ligand binding domain-containing protein</fullName>
    </submittedName>
</protein>
<evidence type="ECO:0000256" key="3">
    <source>
        <dbReference type="ARBA" id="ARBA00023159"/>
    </source>
</evidence>
<dbReference type="EMBL" id="JBHSSC010000035">
    <property type="protein sequence ID" value="MFC6181240.1"/>
    <property type="molecule type" value="Genomic_DNA"/>
</dbReference>
<evidence type="ECO:0000256" key="2">
    <source>
        <dbReference type="ARBA" id="ARBA00023125"/>
    </source>
</evidence>
<evidence type="ECO:0000256" key="4">
    <source>
        <dbReference type="ARBA" id="ARBA00023163"/>
    </source>
</evidence>
<accession>A0ABW1S092</accession>
<keyword evidence="7" id="KW-1185">Reference proteome</keyword>
<dbReference type="PROSITE" id="PS00041">
    <property type="entry name" value="HTH_ARAC_FAMILY_1"/>
    <property type="match status" value="1"/>
</dbReference>
<dbReference type="InterPro" id="IPR003313">
    <property type="entry name" value="AraC-bd"/>
</dbReference>
<dbReference type="InterPro" id="IPR014710">
    <property type="entry name" value="RmlC-like_jellyroll"/>
</dbReference>
<evidence type="ECO:0000313" key="7">
    <source>
        <dbReference type="Proteomes" id="UP001596282"/>
    </source>
</evidence>